<dbReference type="Pfam" id="PF25057">
    <property type="entry name" value="CUT_N"/>
    <property type="match status" value="1"/>
</dbReference>
<feature type="domain" description="ZP" evidence="4">
    <location>
        <begin position="31"/>
        <end position="165"/>
    </location>
</feature>
<reference evidence="5 6" key="1">
    <citation type="submission" date="2024-08" db="EMBL/GenBank/DDBJ databases">
        <title>Gnathostoma spinigerum genome.</title>
        <authorList>
            <person name="Gonzalez-Bertolin B."/>
            <person name="Monzon S."/>
            <person name="Zaballos A."/>
            <person name="Jimenez P."/>
            <person name="Dekumyoy P."/>
            <person name="Varona S."/>
            <person name="Cuesta I."/>
            <person name="Sumanam S."/>
            <person name="Adisakwattana P."/>
            <person name="Gasser R.B."/>
            <person name="Hernandez-Gonzalez A."/>
            <person name="Young N.D."/>
            <person name="Perteguer M.J."/>
        </authorList>
    </citation>
    <scope>NUCLEOTIDE SEQUENCE [LARGE SCALE GENOMIC DNA]</scope>
    <source>
        <strain evidence="5">AL3</strain>
        <tissue evidence="5">Liver</tissue>
    </source>
</reference>
<dbReference type="GO" id="GO:0042302">
    <property type="term" value="F:structural constituent of cuticle"/>
    <property type="evidence" value="ECO:0007669"/>
    <property type="project" value="UniProtKB-KW"/>
</dbReference>
<dbReference type="InterPro" id="IPR056953">
    <property type="entry name" value="CUT_N"/>
</dbReference>
<dbReference type="InterPro" id="IPR051962">
    <property type="entry name" value="Cuticlin"/>
</dbReference>
<evidence type="ECO:0000259" key="4">
    <source>
        <dbReference type="PROSITE" id="PS51034"/>
    </source>
</evidence>
<dbReference type="AlphaFoldDB" id="A0ABD6EPH3"/>
<keyword evidence="6" id="KW-1185">Reference proteome</keyword>
<feature type="chain" id="PRO_5044888701" description="ZP domain-containing protein" evidence="3">
    <location>
        <begin position="18"/>
        <end position="165"/>
    </location>
</feature>
<feature type="signal peptide" evidence="3">
    <location>
        <begin position="1"/>
        <end position="17"/>
    </location>
</feature>
<dbReference type="PANTHER" id="PTHR22907">
    <property type="entry name" value="GH04558P"/>
    <property type="match status" value="1"/>
</dbReference>
<dbReference type="InterPro" id="IPR001507">
    <property type="entry name" value="ZP_dom"/>
</dbReference>
<dbReference type="Proteomes" id="UP001608902">
    <property type="component" value="Unassembled WGS sequence"/>
</dbReference>
<dbReference type="EMBL" id="JBGFUD010005006">
    <property type="protein sequence ID" value="MFH4980064.1"/>
    <property type="molecule type" value="Genomic_DNA"/>
</dbReference>
<name>A0ABD6EPH3_9BILA</name>
<evidence type="ECO:0000256" key="2">
    <source>
        <dbReference type="ARBA" id="ARBA00022729"/>
    </source>
</evidence>
<dbReference type="PANTHER" id="PTHR22907:SF51">
    <property type="entry name" value="CUTICLIN-1"/>
    <property type="match status" value="1"/>
</dbReference>
<evidence type="ECO:0000313" key="6">
    <source>
        <dbReference type="Proteomes" id="UP001608902"/>
    </source>
</evidence>
<sequence length="165" mass="18459">MKKVTFLICFLITTSDAIPIDNGIEGVPEVDCTSDSITVNFNTHNTFEGSVSVKGAHNRSACRSTQTGQPFSGITIPFDGCNVIRTRSLNPRGVYLTTTVIISFHPQFVTKIDRAYRIQCFYMEADKTVSTQIDVSDMSTIFQTRFVPMPICRYEVSSLHHHSHC</sequence>
<keyword evidence="1" id="KW-0193">Cuticle</keyword>
<comment type="caution">
    <text evidence="5">The sequence shown here is derived from an EMBL/GenBank/DDBJ whole genome shotgun (WGS) entry which is preliminary data.</text>
</comment>
<gene>
    <name evidence="5" type="ORF">AB6A40_006773</name>
</gene>
<evidence type="ECO:0000256" key="1">
    <source>
        <dbReference type="ARBA" id="ARBA00022460"/>
    </source>
</evidence>
<keyword evidence="2 3" id="KW-0732">Signal</keyword>
<dbReference type="PROSITE" id="PS51034">
    <property type="entry name" value="ZP_2"/>
    <property type="match status" value="1"/>
</dbReference>
<evidence type="ECO:0000313" key="5">
    <source>
        <dbReference type="EMBL" id="MFH4980064.1"/>
    </source>
</evidence>
<dbReference type="SMART" id="SM00241">
    <property type="entry name" value="ZP"/>
    <property type="match status" value="1"/>
</dbReference>
<protein>
    <recommendedName>
        <fullName evidence="4">ZP domain-containing protein</fullName>
    </recommendedName>
</protein>
<organism evidence="5 6">
    <name type="scientific">Gnathostoma spinigerum</name>
    <dbReference type="NCBI Taxonomy" id="75299"/>
    <lineage>
        <taxon>Eukaryota</taxon>
        <taxon>Metazoa</taxon>
        <taxon>Ecdysozoa</taxon>
        <taxon>Nematoda</taxon>
        <taxon>Chromadorea</taxon>
        <taxon>Rhabditida</taxon>
        <taxon>Spirurina</taxon>
        <taxon>Gnathostomatomorpha</taxon>
        <taxon>Gnathostomatoidea</taxon>
        <taxon>Gnathostomatidae</taxon>
        <taxon>Gnathostoma</taxon>
    </lineage>
</organism>
<evidence type="ECO:0000256" key="3">
    <source>
        <dbReference type="SAM" id="SignalP"/>
    </source>
</evidence>
<accession>A0ABD6EPH3</accession>
<proteinExistence type="predicted"/>